<evidence type="ECO:0000259" key="3">
    <source>
        <dbReference type="PROSITE" id="PS50104"/>
    </source>
</evidence>
<dbReference type="GO" id="GO:0006952">
    <property type="term" value="P:defense response"/>
    <property type="evidence" value="ECO:0007669"/>
    <property type="project" value="InterPro"/>
</dbReference>
<dbReference type="InterPro" id="IPR000157">
    <property type="entry name" value="TIR_dom"/>
</dbReference>
<evidence type="ECO:0000313" key="4">
    <source>
        <dbReference type="EMBL" id="KAJ4976725.1"/>
    </source>
</evidence>
<keyword evidence="5" id="KW-1185">Reference proteome</keyword>
<keyword evidence="1" id="KW-0677">Repeat</keyword>
<dbReference type="Pfam" id="PF23598">
    <property type="entry name" value="LRR_14"/>
    <property type="match status" value="1"/>
</dbReference>
<sequence>MASSSRAAISSVLSRQPSSYDVFINFRGVDTRDNFVYLLYEAFKRDGISTFIDSEELWEGEEICPSLLRAIRGSKISVPIFSKHYTDSKYCLLELAKIWDCHISDGQTVLPIFIDVEPRDVRHQTGSFQVSFQEQQKNYESTTIVNGWKNALKEVGNLKGWTLKGDANISLWEKEEAIAIWEACELQPRLAIKELIQKHLLKIDSGGCFKMHDQLQCMGKRIAMKESYDDSTKRSRLWSNDEIWKVLKEDTEIQMVEGILLCRNFESKATDLRCEDFRNMPNLRFLKLHEIDSLKGDFAHLPSKLRWFGCEPTLKILPSNFYHRELVHLDLSYNDFKWLWNDPPQNKNKFSKLKVLDLRGCHKLLISSNFFSWFPCLQRLNLNDCRSLVEIPSSICEMSFLKTLTLERCYSLKTLPTSIGDLKDLIKLSVCETKIKELPDGVGQLEKLEELDISDCHKLVRLPKSMGRMRSLHHFVLTGTKIVQLPDDFLNLSSLELLTMGRKNFECVIDGDESIILNGEELEKFNSWGCRKLREIPNLSNLQRLRKLNISYCKNLVTIHSLEGTVSLEELNGHNCYNLRGILDLSNLKRLRKLDISSCLNLEGIHGLEGTESLEELNANGCNKLREISDLSNLKRLRKLNIKNCGDLEEIHGLKEKEYLDIFNAQGCYNLTETTKKILGQGIFVNNVGERRGSKSMADDDIYHHGSSFPILCVVFAFKPWHKDAFIRMPGGLVNITFQIDADIRRRGTRMTWCSHSVVIENIKLTYRDIIYIHHCKGFDWFGYQLETKDDIHKLRFSDAMIYSQSGIPLFHDFSLKLKFWKVLFENKESDQQMPNQQSSAMLVADFFTWLDADDYEVEEEDRALRPQKRVHLLDNDDVALDNSLTLTLSTPNINDNIQGFPLDNEEAGPSIPSYKRLDWLRATTTTFPDEDDDSSVHLESD</sequence>
<dbReference type="SUPFAM" id="SSF52058">
    <property type="entry name" value="L domain-like"/>
    <property type="match status" value="1"/>
</dbReference>
<dbReference type="InterPro" id="IPR035897">
    <property type="entry name" value="Toll_tir_struct_dom_sf"/>
</dbReference>
<dbReference type="InterPro" id="IPR032675">
    <property type="entry name" value="LRR_dom_sf"/>
</dbReference>
<dbReference type="SUPFAM" id="SSF52200">
    <property type="entry name" value="Toll/Interleukin receptor TIR domain"/>
    <property type="match status" value="1"/>
</dbReference>
<dbReference type="InterPro" id="IPR055414">
    <property type="entry name" value="LRR_R13L4/SHOC2-like"/>
</dbReference>
<protein>
    <recommendedName>
        <fullName evidence="3">TIR domain-containing protein</fullName>
    </recommendedName>
</protein>
<dbReference type="PANTHER" id="PTHR11017">
    <property type="entry name" value="LEUCINE-RICH REPEAT-CONTAINING PROTEIN"/>
    <property type="match status" value="1"/>
</dbReference>
<dbReference type="Pfam" id="PF01582">
    <property type="entry name" value="TIR"/>
    <property type="match status" value="1"/>
</dbReference>
<dbReference type="Proteomes" id="UP001141806">
    <property type="component" value="Unassembled WGS sequence"/>
</dbReference>
<dbReference type="PANTHER" id="PTHR11017:SF385">
    <property type="entry name" value="DISEASE RESISTANCE PROTEIN (TIR-NBS-LRR CLASS)-RELATED"/>
    <property type="match status" value="1"/>
</dbReference>
<dbReference type="Gene3D" id="3.80.10.10">
    <property type="entry name" value="Ribonuclease Inhibitor"/>
    <property type="match status" value="3"/>
</dbReference>
<reference evidence="4" key="1">
    <citation type="journal article" date="2023" name="Plant J.">
        <title>The genome of the king protea, Protea cynaroides.</title>
        <authorList>
            <person name="Chang J."/>
            <person name="Duong T.A."/>
            <person name="Schoeman C."/>
            <person name="Ma X."/>
            <person name="Roodt D."/>
            <person name="Barker N."/>
            <person name="Li Z."/>
            <person name="Van de Peer Y."/>
            <person name="Mizrachi E."/>
        </authorList>
    </citation>
    <scope>NUCLEOTIDE SEQUENCE</scope>
    <source>
        <tissue evidence="4">Young leaves</tissue>
    </source>
</reference>
<dbReference type="GO" id="GO:0007165">
    <property type="term" value="P:signal transduction"/>
    <property type="evidence" value="ECO:0007669"/>
    <property type="project" value="InterPro"/>
</dbReference>
<organism evidence="4 5">
    <name type="scientific">Protea cynaroides</name>
    <dbReference type="NCBI Taxonomy" id="273540"/>
    <lineage>
        <taxon>Eukaryota</taxon>
        <taxon>Viridiplantae</taxon>
        <taxon>Streptophyta</taxon>
        <taxon>Embryophyta</taxon>
        <taxon>Tracheophyta</taxon>
        <taxon>Spermatophyta</taxon>
        <taxon>Magnoliopsida</taxon>
        <taxon>Proteales</taxon>
        <taxon>Proteaceae</taxon>
        <taxon>Protea</taxon>
    </lineage>
</organism>
<dbReference type="InterPro" id="IPR044974">
    <property type="entry name" value="Disease_R_plants"/>
</dbReference>
<dbReference type="InterPro" id="IPR001611">
    <property type="entry name" value="Leu-rich_rpt"/>
</dbReference>
<evidence type="ECO:0000256" key="1">
    <source>
        <dbReference type="ARBA" id="ARBA00022737"/>
    </source>
</evidence>
<gene>
    <name evidence="4" type="ORF">NE237_001831</name>
</gene>
<proteinExistence type="predicted"/>
<accession>A0A9Q0QYV9</accession>
<feature type="domain" description="TIR" evidence="3">
    <location>
        <begin position="18"/>
        <end position="190"/>
    </location>
</feature>
<dbReference type="Gene3D" id="3.40.50.10140">
    <property type="entry name" value="Toll/interleukin-1 receptor homology (TIR) domain"/>
    <property type="match status" value="1"/>
</dbReference>
<name>A0A9Q0QYV9_9MAGN</name>
<evidence type="ECO:0000313" key="5">
    <source>
        <dbReference type="Proteomes" id="UP001141806"/>
    </source>
</evidence>
<dbReference type="OrthoDB" id="1733683at2759"/>
<evidence type="ECO:0000256" key="2">
    <source>
        <dbReference type="ARBA" id="ARBA00023027"/>
    </source>
</evidence>
<dbReference type="AlphaFoldDB" id="A0A9Q0QYV9"/>
<dbReference type="PROSITE" id="PS51450">
    <property type="entry name" value="LRR"/>
    <property type="match status" value="1"/>
</dbReference>
<keyword evidence="2" id="KW-0520">NAD</keyword>
<dbReference type="SMART" id="SM00255">
    <property type="entry name" value="TIR"/>
    <property type="match status" value="1"/>
</dbReference>
<dbReference type="PROSITE" id="PS50104">
    <property type="entry name" value="TIR"/>
    <property type="match status" value="1"/>
</dbReference>
<dbReference type="FunFam" id="3.40.50.10140:FF:000007">
    <property type="entry name" value="Disease resistance protein (TIR-NBS-LRR class)"/>
    <property type="match status" value="1"/>
</dbReference>
<dbReference type="EMBL" id="JAMYWD010000003">
    <property type="protein sequence ID" value="KAJ4976725.1"/>
    <property type="molecule type" value="Genomic_DNA"/>
</dbReference>
<comment type="caution">
    <text evidence="4">The sequence shown here is derived from an EMBL/GenBank/DDBJ whole genome shotgun (WGS) entry which is preliminary data.</text>
</comment>